<keyword evidence="4" id="KW-1185">Reference proteome</keyword>
<dbReference type="AlphaFoldDB" id="A0AAV7ML81"/>
<evidence type="ECO:0000313" key="4">
    <source>
        <dbReference type="Proteomes" id="UP001066276"/>
    </source>
</evidence>
<name>A0AAV7ML81_PLEWA</name>
<comment type="caution">
    <text evidence="3">The sequence shown here is derived from an EMBL/GenBank/DDBJ whole genome shotgun (WGS) entry which is preliminary data.</text>
</comment>
<sequence>MLLGPGRLWGARLRLLCCSEGASADFSTGTAQPLSRRSPPAASTSCSCAVCGFTRPRGRLQAEYSRSASRNAPGWRNSPADEAAHGWSPAALCAAPAPSAPAVPAGVERPIHK</sequence>
<gene>
    <name evidence="3" type="ORF">NDU88_001946</name>
</gene>
<feature type="signal peptide" evidence="2">
    <location>
        <begin position="1"/>
        <end position="24"/>
    </location>
</feature>
<proteinExistence type="predicted"/>
<evidence type="ECO:0008006" key="5">
    <source>
        <dbReference type="Google" id="ProtNLM"/>
    </source>
</evidence>
<accession>A0AAV7ML81</accession>
<feature type="region of interest" description="Disordered" evidence="1">
    <location>
        <begin position="24"/>
        <end position="44"/>
    </location>
</feature>
<feature type="compositionally biased region" description="Low complexity" evidence="1">
    <location>
        <begin position="35"/>
        <end position="44"/>
    </location>
</feature>
<feature type="region of interest" description="Disordered" evidence="1">
    <location>
        <begin position="62"/>
        <end position="83"/>
    </location>
</feature>
<protein>
    <recommendedName>
        <fullName evidence="5">Secreted protein</fullName>
    </recommendedName>
</protein>
<evidence type="ECO:0000313" key="3">
    <source>
        <dbReference type="EMBL" id="KAJ1104535.1"/>
    </source>
</evidence>
<feature type="chain" id="PRO_5043428860" description="Secreted protein" evidence="2">
    <location>
        <begin position="25"/>
        <end position="113"/>
    </location>
</feature>
<keyword evidence="2" id="KW-0732">Signal</keyword>
<reference evidence="3" key="1">
    <citation type="journal article" date="2022" name="bioRxiv">
        <title>Sequencing and chromosome-scale assembly of the giantPleurodeles waltlgenome.</title>
        <authorList>
            <person name="Brown T."/>
            <person name="Elewa A."/>
            <person name="Iarovenko S."/>
            <person name="Subramanian E."/>
            <person name="Araus A.J."/>
            <person name="Petzold A."/>
            <person name="Susuki M."/>
            <person name="Suzuki K.-i.T."/>
            <person name="Hayashi T."/>
            <person name="Toyoda A."/>
            <person name="Oliveira C."/>
            <person name="Osipova E."/>
            <person name="Leigh N.D."/>
            <person name="Simon A."/>
            <person name="Yun M.H."/>
        </authorList>
    </citation>
    <scope>NUCLEOTIDE SEQUENCE</scope>
    <source>
        <strain evidence="3">20211129_DDA</strain>
        <tissue evidence="3">Liver</tissue>
    </source>
</reference>
<dbReference type="EMBL" id="JANPWB010000013">
    <property type="protein sequence ID" value="KAJ1104535.1"/>
    <property type="molecule type" value="Genomic_DNA"/>
</dbReference>
<dbReference type="Proteomes" id="UP001066276">
    <property type="component" value="Chromosome 9"/>
</dbReference>
<evidence type="ECO:0000256" key="2">
    <source>
        <dbReference type="SAM" id="SignalP"/>
    </source>
</evidence>
<evidence type="ECO:0000256" key="1">
    <source>
        <dbReference type="SAM" id="MobiDB-lite"/>
    </source>
</evidence>
<organism evidence="3 4">
    <name type="scientific">Pleurodeles waltl</name>
    <name type="common">Iberian ribbed newt</name>
    <dbReference type="NCBI Taxonomy" id="8319"/>
    <lineage>
        <taxon>Eukaryota</taxon>
        <taxon>Metazoa</taxon>
        <taxon>Chordata</taxon>
        <taxon>Craniata</taxon>
        <taxon>Vertebrata</taxon>
        <taxon>Euteleostomi</taxon>
        <taxon>Amphibia</taxon>
        <taxon>Batrachia</taxon>
        <taxon>Caudata</taxon>
        <taxon>Salamandroidea</taxon>
        <taxon>Salamandridae</taxon>
        <taxon>Pleurodelinae</taxon>
        <taxon>Pleurodeles</taxon>
    </lineage>
</organism>